<proteinExistence type="predicted"/>
<dbReference type="Proteomes" id="UP000480122">
    <property type="component" value="Unassembled WGS sequence"/>
</dbReference>
<dbReference type="InterPro" id="IPR037523">
    <property type="entry name" value="VOC_core"/>
</dbReference>
<feature type="domain" description="VOC" evidence="1">
    <location>
        <begin position="1"/>
        <end position="123"/>
    </location>
</feature>
<dbReference type="EMBL" id="WODA01000006">
    <property type="protein sequence ID" value="MUN06208.1"/>
    <property type="molecule type" value="Genomic_DNA"/>
</dbReference>
<gene>
    <name evidence="2" type="ORF">GLX25_03635</name>
</gene>
<reference evidence="2 3" key="1">
    <citation type="submission" date="2019-11" db="EMBL/GenBank/DDBJ databases">
        <title>Agromyces kandeliae sp. nov., isolated from mangrove soil.</title>
        <authorList>
            <person name="Wang R."/>
        </authorList>
    </citation>
    <scope>NUCLEOTIDE SEQUENCE [LARGE SCALE GENOMIC DNA]</scope>
    <source>
        <strain evidence="2 3">JCM 11431</strain>
    </source>
</reference>
<comment type="caution">
    <text evidence="2">The sequence shown here is derived from an EMBL/GenBank/DDBJ whole genome shotgun (WGS) entry which is preliminary data.</text>
</comment>
<organism evidence="2 3">
    <name type="scientific">Agromyces luteolus</name>
    <dbReference type="NCBI Taxonomy" id="88373"/>
    <lineage>
        <taxon>Bacteria</taxon>
        <taxon>Bacillati</taxon>
        <taxon>Actinomycetota</taxon>
        <taxon>Actinomycetes</taxon>
        <taxon>Micrococcales</taxon>
        <taxon>Microbacteriaceae</taxon>
        <taxon>Agromyces</taxon>
    </lineage>
</organism>
<dbReference type="InterPro" id="IPR004360">
    <property type="entry name" value="Glyas_Fos-R_dOase_dom"/>
</dbReference>
<evidence type="ECO:0000313" key="2">
    <source>
        <dbReference type="EMBL" id="MUN06208.1"/>
    </source>
</evidence>
<dbReference type="SUPFAM" id="SSF54593">
    <property type="entry name" value="Glyoxalase/Bleomycin resistance protein/Dihydroxybiphenyl dioxygenase"/>
    <property type="match status" value="1"/>
</dbReference>
<evidence type="ECO:0000313" key="3">
    <source>
        <dbReference type="Proteomes" id="UP000480122"/>
    </source>
</evidence>
<dbReference type="PROSITE" id="PS51819">
    <property type="entry name" value="VOC"/>
    <property type="match status" value="1"/>
</dbReference>
<dbReference type="InterPro" id="IPR029068">
    <property type="entry name" value="Glyas_Bleomycin-R_OHBP_Dase"/>
</dbReference>
<dbReference type="AlphaFoldDB" id="A0A7C9HGC2"/>
<dbReference type="Gene3D" id="3.30.720.120">
    <property type="match status" value="1"/>
</dbReference>
<name>A0A7C9HGC2_9MICO</name>
<dbReference type="Pfam" id="PF00903">
    <property type="entry name" value="Glyoxalase"/>
    <property type="match status" value="1"/>
</dbReference>
<sequence length="133" mass="14402">MHITATALSLNVPDVDASSGFLQEHFGFEVAMSADGFASLTRPDSGVNVIFLRAGLPSFKPATHREPAGPGLLVVFVVDDIDAEWARLRHLIPIATPIETEPWGERYFQVLDPNGIVIQLVQWVDVPEAAIAG</sequence>
<dbReference type="OrthoDB" id="9798201at2"/>
<keyword evidence="3" id="KW-1185">Reference proteome</keyword>
<evidence type="ECO:0000259" key="1">
    <source>
        <dbReference type="PROSITE" id="PS51819"/>
    </source>
</evidence>
<accession>A0A7C9HGC2</accession>
<dbReference type="RefSeq" id="WP_155840854.1">
    <property type="nucleotide sequence ID" value="NZ_BAAAIA010000009.1"/>
</dbReference>
<protein>
    <submittedName>
        <fullName evidence="2">Glyoxalase</fullName>
    </submittedName>
</protein>
<dbReference type="Gene3D" id="3.30.720.110">
    <property type="match status" value="1"/>
</dbReference>